<proteinExistence type="predicted"/>
<reference evidence="1 2" key="1">
    <citation type="submission" date="2019-06" db="EMBL/GenBank/DDBJ databases">
        <title>Pseudomonas bimorpha sp. nov. isolated from bovine raw milk and skim milk concentrate.</title>
        <authorList>
            <person name="Hofmann K."/>
            <person name="Huptas C."/>
            <person name="Doll E."/>
            <person name="Scherer S."/>
            <person name="Wenning M."/>
        </authorList>
    </citation>
    <scope>NUCLEOTIDE SEQUENCE [LARGE SCALE GENOMIC DNA]</scope>
    <source>
        <strain evidence="1 2">DSM 108990</strain>
    </source>
</reference>
<dbReference type="Pfam" id="PF19619">
    <property type="entry name" value="DUF6124"/>
    <property type="match status" value="1"/>
</dbReference>
<organism evidence="1 2">
    <name type="scientific">Pseudomonas saxonica</name>
    <dbReference type="NCBI Taxonomy" id="2600598"/>
    <lineage>
        <taxon>Bacteria</taxon>
        <taxon>Pseudomonadati</taxon>
        <taxon>Pseudomonadota</taxon>
        <taxon>Gammaproteobacteria</taxon>
        <taxon>Pseudomonadales</taxon>
        <taxon>Pseudomonadaceae</taxon>
        <taxon>Pseudomonas</taxon>
    </lineage>
</organism>
<dbReference type="OrthoDB" id="6994083at2"/>
<comment type="caution">
    <text evidence="1">The sequence shown here is derived from an EMBL/GenBank/DDBJ whole genome shotgun (WGS) entry which is preliminary data.</text>
</comment>
<dbReference type="AlphaFoldDB" id="A0A5C5PTU0"/>
<gene>
    <name evidence="1" type="ORF">FJD37_19375</name>
</gene>
<name>A0A5C5PTU0_9PSED</name>
<evidence type="ECO:0000313" key="1">
    <source>
        <dbReference type="EMBL" id="TWR85052.1"/>
    </source>
</evidence>
<dbReference type="EMBL" id="VFIP01000048">
    <property type="protein sequence ID" value="TWR85052.1"/>
    <property type="molecule type" value="Genomic_DNA"/>
</dbReference>
<protein>
    <submittedName>
        <fullName evidence="1">DUF3077 domain-containing protein</fullName>
    </submittedName>
</protein>
<evidence type="ECO:0000313" key="2">
    <source>
        <dbReference type="Proteomes" id="UP000317901"/>
    </source>
</evidence>
<sequence length="110" mass="11987">MTPITKIAPDNDTDIELEALKDSAASQRALDYYLKPAVSPHCVEKKIFVVRSDLSHEEALVNACDYLRCALGVALGGAESQQGAQRDLFLGVAHFVENAKMLLDKALDAR</sequence>
<dbReference type="Proteomes" id="UP000317901">
    <property type="component" value="Unassembled WGS sequence"/>
</dbReference>
<accession>A0A5C5PTU0</accession>
<dbReference type="RefSeq" id="WP_146427037.1">
    <property type="nucleotide sequence ID" value="NZ_CP142033.1"/>
</dbReference>